<dbReference type="EC" id="6.3.5.3" evidence="14"/>
<keyword evidence="4 14" id="KW-0963">Cytoplasm</keyword>
<evidence type="ECO:0000256" key="8">
    <source>
        <dbReference type="ARBA" id="ARBA00022755"/>
    </source>
</evidence>
<evidence type="ECO:0000259" key="17">
    <source>
        <dbReference type="Pfam" id="PF18072"/>
    </source>
</evidence>
<evidence type="ECO:0000256" key="4">
    <source>
        <dbReference type="ARBA" id="ARBA00022490"/>
    </source>
</evidence>
<dbReference type="EMBL" id="FNBM01000001">
    <property type="protein sequence ID" value="SDE93846.1"/>
    <property type="molecule type" value="Genomic_DNA"/>
</dbReference>
<feature type="binding site" evidence="14">
    <location>
        <begin position="384"/>
        <end position="386"/>
    </location>
    <ligand>
        <name>ATP</name>
        <dbReference type="ChEBI" id="CHEBI:30616"/>
    </ligand>
</feature>
<feature type="binding site" evidence="14">
    <location>
        <position position="886"/>
    </location>
    <ligand>
        <name>ATP</name>
        <dbReference type="ChEBI" id="CHEBI:30616"/>
    </ligand>
</feature>
<feature type="binding site" evidence="14">
    <location>
        <begin position="305"/>
        <end position="316"/>
    </location>
    <ligand>
        <name>ATP</name>
        <dbReference type="ChEBI" id="CHEBI:30616"/>
    </ligand>
</feature>
<gene>
    <name evidence="14" type="primary">purL</name>
    <name evidence="20" type="ORF">SAMN05216381_0424</name>
</gene>
<keyword evidence="10 14" id="KW-0460">Magnesium</keyword>
<sequence>MLILRGAPALSAFRHGKLLEQLTSKVPAVTGLYAEFAHFADVDGALTADEEQVLARLLKYGPSVPVQEPSGRLLLTIPRFGTISPWSSKASDIARNCGLGKIRRLERGIAYYVSGALSDADAQQAAAVLHDRMTQLVLSNLEDAAQLFSHAEPKPLTAVDILGGGRAALEKANAELGLALAEDEIDYLVSAFQNLARNPHDIELMMFAQANSEHCRHKIFNASWDIDGESQEKSLFGMIKNTYQMHSDNVLSAYKDNASVIVGHTAGRFFPNPETRQYGAVQEPVHILMKVETHNHPTAISPFSGASTGSGGEIRDEGATGRGAKPKAGLTGFTVSNLNIPGFEQPWEQAYGKPERIVTPLDIMIEGPLGGAAFNNEFGRPALTGYFRTFEQSISTPHGDEVRGYHKPIMLAGGMGNIREDHVQKAEITVGAKLIVLGGPAMLIGLGGGAASSVATGASSADLDFASVQRENPEMERRCQEVIDRCWQLGDQNPIAFIHDVGAGGISNAFPELVNDGGRGGRFELRNVPNDEPGMAPHEIWSNESQERYVLAVSAVDFDRFQAICERERCPFAVVGEATEEPQLTVTDSHFGNTPVDMPLEVLLGKPPRMHRSVTREAEQGDDFDPSTLDISEAAERVLRHPAVASKSFLITIGDRTITGLVARDQMVGPWQVPVADVAVTATSFDVYTGEAMAMGERTPLALLDAPASGRMAIGETLTNIAASRIEKLSDIKLSANWMSAAGHPGEDARLYDTVKAVGMELCPELGLTIPVGKDSMSMKTKWSEKGAEKSVTSPLSLIITGFAPVTDIRKTLTPELRMDKGETDLILIDLGRGQNRMGASILAQVYSQLGRQAPDVDDAEDLKAFFAVIQGLNADGHLLAYHDRSDGGLLVSALEMAFAGHCGLNLQLDGLAESREELAAILFNEELGALIQVRQDATPDVLAQFSAAGLGDCVAVIGQPVNNGDVAIKFNDQPVFTGQRRLLQRQWAETSHRIQRLRDNVDCADQEFDALLEEDNPGLSVKLGFDVNDNIAAPYIKKGVRPQVAVLREQGVNGQVEMAAAFDRAGFAALDVHMSDILAGRVDLNDFKGLVACGGFSYGDVLGAGEGWAKSALFNTRARDAFQGFFERKDSFTLGVCNGCQMLSNLHELIPGSEFWPHFVRNRSEQFEARVAMVQVQESASIFLRGMAGSRMPIAIAHGEGHAEFESEEALLEADLSGTVALRFVDNHGKVTESYPANPNGSPRGITGLTSRDGRVTIMMPHPERVFRAVQNSWRPDDWQEDGGWLRMFRNARVWVD</sequence>
<dbReference type="NCBIfam" id="TIGR01735">
    <property type="entry name" value="FGAM_synt"/>
    <property type="match status" value="1"/>
</dbReference>
<dbReference type="SUPFAM" id="SSF55326">
    <property type="entry name" value="PurM N-terminal domain-like"/>
    <property type="match status" value="2"/>
</dbReference>
<dbReference type="Proteomes" id="UP000243378">
    <property type="component" value="Unassembled WGS sequence"/>
</dbReference>
<evidence type="ECO:0000256" key="15">
    <source>
        <dbReference type="SAM" id="MobiDB-lite"/>
    </source>
</evidence>
<keyword evidence="6 14" id="KW-0479">Metal-binding</keyword>
<comment type="pathway">
    <text evidence="2 14">Purine metabolism; IMP biosynthesis via de novo pathway; 5-amino-1-(5-phospho-D-ribosyl)imidazole from N(2)-formyl-N(1)-(5-phospho-D-ribosyl)glycinamide: step 1/2.</text>
</comment>
<dbReference type="GO" id="GO:0005524">
    <property type="term" value="F:ATP binding"/>
    <property type="evidence" value="ECO:0007669"/>
    <property type="project" value="UniProtKB-UniRule"/>
</dbReference>
<dbReference type="GO" id="GO:0006189">
    <property type="term" value="P:'de novo' IMP biosynthetic process"/>
    <property type="evidence" value="ECO:0007669"/>
    <property type="project" value="UniProtKB-UniRule"/>
</dbReference>
<feature type="domain" description="Phosphoribosylformylglycinamidine synthase N-terminal" evidence="18">
    <location>
        <begin position="35"/>
        <end position="148"/>
    </location>
</feature>
<dbReference type="FunFam" id="3.40.50.880:FF:000008">
    <property type="entry name" value="Phosphoribosylformylglycinamidine synthase"/>
    <property type="match status" value="1"/>
</dbReference>
<reference evidence="20 21" key="1">
    <citation type="submission" date="2016-10" db="EMBL/GenBank/DDBJ databases">
        <authorList>
            <person name="de Groot N.N."/>
        </authorList>
    </citation>
    <scope>NUCLEOTIDE SEQUENCE [LARGE SCALE GENOMIC DNA]</scope>
    <source>
        <strain evidence="20 21">LMG 25475</strain>
    </source>
</reference>
<evidence type="ECO:0000256" key="12">
    <source>
        <dbReference type="ARBA" id="ARBA00052585"/>
    </source>
</evidence>
<dbReference type="InterPro" id="IPR041609">
    <property type="entry name" value="PurL_linker"/>
</dbReference>
<evidence type="ECO:0000313" key="21">
    <source>
        <dbReference type="Proteomes" id="UP000243378"/>
    </source>
</evidence>
<dbReference type="HAMAP" id="MF_00419">
    <property type="entry name" value="PurL_1"/>
    <property type="match status" value="1"/>
</dbReference>
<dbReference type="FunFam" id="3.90.650.10:FF:000005">
    <property type="entry name" value="Phosphoribosylformylglycinamidine synthase"/>
    <property type="match status" value="1"/>
</dbReference>
<evidence type="ECO:0000256" key="11">
    <source>
        <dbReference type="ARBA" id="ARBA00022962"/>
    </source>
</evidence>
<dbReference type="Pfam" id="PF18072">
    <property type="entry name" value="FGAR-AT_linker"/>
    <property type="match status" value="1"/>
</dbReference>
<dbReference type="SUPFAM" id="SSF82697">
    <property type="entry name" value="PurS-like"/>
    <property type="match status" value="1"/>
</dbReference>
<dbReference type="PROSITE" id="PS51273">
    <property type="entry name" value="GATASE_TYPE_1"/>
    <property type="match status" value="1"/>
</dbReference>
<feature type="binding site" evidence="14">
    <location>
        <position position="720"/>
    </location>
    <ligand>
        <name>Mg(2+)</name>
        <dbReference type="ChEBI" id="CHEBI:18420"/>
    </ligand>
</feature>
<evidence type="ECO:0000259" key="18">
    <source>
        <dbReference type="Pfam" id="PF18076"/>
    </source>
</evidence>
<dbReference type="InterPro" id="IPR036604">
    <property type="entry name" value="PurS-like_sf"/>
</dbReference>
<dbReference type="InterPro" id="IPR040707">
    <property type="entry name" value="FGAR-AT_N"/>
</dbReference>
<feature type="active site" evidence="14">
    <location>
        <position position="1265"/>
    </location>
</feature>
<keyword evidence="9 14" id="KW-0067">ATP-binding</keyword>
<dbReference type="FunFam" id="1.10.8.750:FF:000002">
    <property type="entry name" value="Phosphoribosylformylglycinamidine synthase"/>
    <property type="match status" value="1"/>
</dbReference>
<feature type="binding site" evidence="14">
    <location>
        <position position="677"/>
    </location>
    <ligand>
        <name>Mg(2+)</name>
        <dbReference type="ChEBI" id="CHEBI:18420"/>
    </ligand>
</feature>
<feature type="domain" description="PurM-like C-terminal" evidence="16">
    <location>
        <begin position="838"/>
        <end position="969"/>
    </location>
</feature>
<keyword evidence="11 14" id="KW-0315">Glutamine amidotransferase</keyword>
<evidence type="ECO:0000256" key="10">
    <source>
        <dbReference type="ARBA" id="ARBA00022842"/>
    </source>
</evidence>
<dbReference type="Gene3D" id="3.40.50.880">
    <property type="match status" value="1"/>
</dbReference>
<dbReference type="PANTHER" id="PTHR10099:SF1">
    <property type="entry name" value="PHOSPHORIBOSYLFORMYLGLYCINAMIDINE SYNTHASE"/>
    <property type="match status" value="1"/>
</dbReference>
<dbReference type="PANTHER" id="PTHR10099">
    <property type="entry name" value="PHOSPHORIBOSYLFORMYLGLYCINAMIDINE SYNTHASE"/>
    <property type="match status" value="1"/>
</dbReference>
<dbReference type="STRING" id="640205.SAMN05216381_0424"/>
<feature type="active site" evidence="14">
    <location>
        <position position="1263"/>
    </location>
</feature>
<dbReference type="FunFam" id="3.30.1330.10:FF:000005">
    <property type="entry name" value="Phosphoribosylformylglycinamidine synthase"/>
    <property type="match status" value="1"/>
</dbReference>
<comment type="subunit">
    <text evidence="14">Monomer.</text>
</comment>
<dbReference type="InterPro" id="IPR010918">
    <property type="entry name" value="PurM-like_C_dom"/>
</dbReference>
<evidence type="ECO:0000313" key="20">
    <source>
        <dbReference type="EMBL" id="SDE93846.1"/>
    </source>
</evidence>
<comment type="function">
    <text evidence="13 14">Phosphoribosylformylglycinamidine synthase involved in the purines biosynthetic pathway. Catalyzes the ATP-dependent conversion of formylglycinamide ribonucleotide (FGAR) and glutamine to yield formylglycinamidine ribonucleotide (FGAM) and glutamate.</text>
</comment>
<dbReference type="FunFam" id="3.90.650.10:FF:000002">
    <property type="entry name" value="Phosphoribosylformylglycinamidine synthase"/>
    <property type="match status" value="1"/>
</dbReference>
<dbReference type="SUPFAM" id="SSF109736">
    <property type="entry name" value="FGAM synthase PurL, linker domain"/>
    <property type="match status" value="1"/>
</dbReference>
<dbReference type="CDD" id="cd02203">
    <property type="entry name" value="PurL_repeat1"/>
    <property type="match status" value="1"/>
</dbReference>
<dbReference type="InterPro" id="IPR036921">
    <property type="entry name" value="PurM-like_N_sf"/>
</dbReference>
<evidence type="ECO:0000256" key="2">
    <source>
        <dbReference type="ARBA" id="ARBA00004920"/>
    </source>
</evidence>
<evidence type="ECO:0000256" key="6">
    <source>
        <dbReference type="ARBA" id="ARBA00022723"/>
    </source>
</evidence>
<feature type="active site" description="Nucleophile" evidence="14">
    <location>
        <position position="1138"/>
    </location>
</feature>
<dbReference type="InterPro" id="IPR055181">
    <property type="entry name" value="FGAR-AT_PurM_N-like"/>
</dbReference>
<name>A0A1G7H0A3_9GAMM</name>
<proteinExistence type="inferred from homology"/>
<keyword evidence="8 14" id="KW-0658">Purine biosynthesis</keyword>
<dbReference type="Gene3D" id="3.30.1330.10">
    <property type="entry name" value="PurM-like, N-terminal domain"/>
    <property type="match status" value="2"/>
</dbReference>
<evidence type="ECO:0000259" key="19">
    <source>
        <dbReference type="Pfam" id="PF22689"/>
    </source>
</evidence>
<dbReference type="GO" id="GO:0005737">
    <property type="term" value="C:cytoplasm"/>
    <property type="evidence" value="ECO:0007669"/>
    <property type="project" value="UniProtKB-SubCell"/>
</dbReference>
<dbReference type="SUPFAM" id="SSF52317">
    <property type="entry name" value="Class I glutamine amidotransferase-like"/>
    <property type="match status" value="1"/>
</dbReference>
<accession>A0A1G7H0A3</accession>
<evidence type="ECO:0000256" key="5">
    <source>
        <dbReference type="ARBA" id="ARBA00022598"/>
    </source>
</evidence>
<dbReference type="Pfam" id="PF13507">
    <property type="entry name" value="GATase_5"/>
    <property type="match status" value="1"/>
</dbReference>
<protein>
    <recommendedName>
        <fullName evidence="14">Phosphoribosylformylglycinamidine synthase</fullName>
        <shortName evidence="14">FGAM synthase</shortName>
        <shortName evidence="14">FGAMS</shortName>
        <ecNumber evidence="14">6.3.5.3</ecNumber>
    </recommendedName>
    <alternativeName>
        <fullName evidence="14">Formylglycinamide ribonucleotide amidotransferase</fullName>
        <shortName evidence="14">FGAR amidotransferase</shortName>
        <shortName evidence="14">FGAR-AT</shortName>
    </alternativeName>
</protein>
<dbReference type="InterPro" id="IPR010073">
    <property type="entry name" value="PurL_large"/>
</dbReference>
<feature type="domain" description="Phosphoribosylformylglycinamidine synthase linker" evidence="17">
    <location>
        <begin position="169"/>
        <end position="218"/>
    </location>
</feature>
<organism evidence="20 21">
    <name type="scientific">Phytopseudomonas seleniipraecipitans</name>
    <dbReference type="NCBI Taxonomy" id="640205"/>
    <lineage>
        <taxon>Bacteria</taxon>
        <taxon>Pseudomonadati</taxon>
        <taxon>Pseudomonadota</taxon>
        <taxon>Gammaproteobacteria</taxon>
        <taxon>Pseudomonadales</taxon>
        <taxon>Pseudomonadaceae</taxon>
        <taxon>Phytopseudomonas</taxon>
    </lineage>
</organism>
<dbReference type="CDD" id="cd01740">
    <property type="entry name" value="GATase1_FGAR_AT"/>
    <property type="match status" value="1"/>
</dbReference>
<feature type="binding site" evidence="14">
    <location>
        <position position="716"/>
    </location>
    <ligand>
        <name>Mg(2+)</name>
        <dbReference type="ChEBI" id="CHEBI:18420"/>
    </ligand>
</feature>
<dbReference type="NCBIfam" id="NF003672">
    <property type="entry name" value="PRK05297.1"/>
    <property type="match status" value="1"/>
</dbReference>
<dbReference type="CDD" id="cd02204">
    <property type="entry name" value="PurL_repeat2"/>
    <property type="match status" value="1"/>
</dbReference>
<feature type="region of interest" description="Disordered" evidence="15">
    <location>
        <begin position="300"/>
        <end position="328"/>
    </location>
</feature>
<comment type="catalytic activity">
    <reaction evidence="12 14">
        <text>N(2)-formyl-N(1)-(5-phospho-beta-D-ribosyl)glycinamide + L-glutamine + ATP + H2O = 2-formamido-N(1)-(5-O-phospho-beta-D-ribosyl)acetamidine + L-glutamate + ADP + phosphate + H(+)</text>
        <dbReference type="Rhea" id="RHEA:17129"/>
        <dbReference type="ChEBI" id="CHEBI:15377"/>
        <dbReference type="ChEBI" id="CHEBI:15378"/>
        <dbReference type="ChEBI" id="CHEBI:29985"/>
        <dbReference type="ChEBI" id="CHEBI:30616"/>
        <dbReference type="ChEBI" id="CHEBI:43474"/>
        <dbReference type="ChEBI" id="CHEBI:58359"/>
        <dbReference type="ChEBI" id="CHEBI:147286"/>
        <dbReference type="ChEBI" id="CHEBI:147287"/>
        <dbReference type="ChEBI" id="CHEBI:456216"/>
        <dbReference type="EC" id="6.3.5.3"/>
    </reaction>
</comment>
<dbReference type="RefSeq" id="WP_092364081.1">
    <property type="nucleotide sequence ID" value="NZ_FNBM01000001.1"/>
</dbReference>
<comment type="subcellular location">
    <subcellularLocation>
        <location evidence="1 14">Cytoplasm</location>
    </subcellularLocation>
</comment>
<dbReference type="Gene3D" id="3.90.650.10">
    <property type="entry name" value="PurM-like C-terminal domain"/>
    <property type="match status" value="2"/>
</dbReference>
<dbReference type="GO" id="GO:0004642">
    <property type="term" value="F:phosphoribosylformylglycinamidine synthase activity"/>
    <property type="evidence" value="ECO:0007669"/>
    <property type="project" value="UniProtKB-UniRule"/>
</dbReference>
<feature type="binding site" evidence="14">
    <location>
        <position position="884"/>
    </location>
    <ligand>
        <name>Mg(2+)</name>
        <dbReference type="ChEBI" id="CHEBI:18420"/>
    </ligand>
</feature>
<evidence type="ECO:0000256" key="7">
    <source>
        <dbReference type="ARBA" id="ARBA00022741"/>
    </source>
</evidence>
<evidence type="ECO:0000256" key="14">
    <source>
        <dbReference type="HAMAP-Rule" id="MF_00419"/>
    </source>
</evidence>
<evidence type="ECO:0000256" key="9">
    <source>
        <dbReference type="ARBA" id="ARBA00022840"/>
    </source>
</evidence>
<feature type="binding site" evidence="14">
    <location>
        <position position="676"/>
    </location>
    <ligand>
        <name>ATP</name>
        <dbReference type="ChEBI" id="CHEBI:30616"/>
    </ligand>
</feature>
<dbReference type="FunFam" id="3.30.1330.10:FF:000002">
    <property type="entry name" value="Phosphoribosylformylglycinamidine synthase"/>
    <property type="match status" value="1"/>
</dbReference>
<evidence type="ECO:0000256" key="3">
    <source>
        <dbReference type="ARBA" id="ARBA00008608"/>
    </source>
</evidence>
<evidence type="ECO:0000259" key="16">
    <source>
        <dbReference type="Pfam" id="PF02769"/>
    </source>
</evidence>
<dbReference type="SMART" id="SM01211">
    <property type="entry name" value="GATase_5"/>
    <property type="match status" value="1"/>
</dbReference>
<evidence type="ECO:0000256" key="13">
    <source>
        <dbReference type="ARBA" id="ARBA00057317"/>
    </source>
</evidence>
<dbReference type="InterPro" id="IPR036676">
    <property type="entry name" value="PurM-like_C_sf"/>
</dbReference>
<feature type="domain" description="PurM-like C-terminal" evidence="16">
    <location>
        <begin position="430"/>
        <end position="587"/>
    </location>
</feature>
<keyword evidence="7 14" id="KW-0547">Nucleotide-binding</keyword>
<dbReference type="InterPro" id="IPR029062">
    <property type="entry name" value="Class_I_gatase-like"/>
</dbReference>
<evidence type="ECO:0000256" key="1">
    <source>
        <dbReference type="ARBA" id="ARBA00004496"/>
    </source>
</evidence>
<dbReference type="Pfam" id="PF18076">
    <property type="entry name" value="FGAR-AT_N"/>
    <property type="match status" value="1"/>
</dbReference>
<dbReference type="UniPathway" id="UPA00074">
    <property type="reaction ID" value="UER00128"/>
</dbReference>
<dbReference type="Gene3D" id="1.10.8.750">
    <property type="entry name" value="Phosphoribosylformylglycinamidine synthase, linker domain"/>
    <property type="match status" value="1"/>
</dbReference>
<keyword evidence="5 14" id="KW-0436">Ligase</keyword>
<dbReference type="Pfam" id="PF02769">
    <property type="entry name" value="AIRS_C"/>
    <property type="match status" value="2"/>
</dbReference>
<feature type="domain" description="FGAR-AT PurM N-terminal-like" evidence="19">
    <location>
        <begin position="646"/>
        <end position="805"/>
    </location>
</feature>
<comment type="similarity">
    <text evidence="3 14">In the N-terminal section; belongs to the FGAMS family.</text>
</comment>
<dbReference type="SUPFAM" id="SSF56042">
    <property type="entry name" value="PurM C-terminal domain-like"/>
    <property type="match status" value="2"/>
</dbReference>
<dbReference type="Pfam" id="PF22689">
    <property type="entry name" value="FGAR-AT_PurM_N-like"/>
    <property type="match status" value="1"/>
</dbReference>
<dbReference type="GO" id="GO:0046872">
    <property type="term" value="F:metal ion binding"/>
    <property type="evidence" value="ECO:0007669"/>
    <property type="project" value="UniProtKB-KW"/>
</dbReference>
<dbReference type="OrthoDB" id="9804441at2"/>